<name>A0A916XC47_9BURK</name>
<accession>A0A916XC47</accession>
<evidence type="ECO:0000313" key="3">
    <source>
        <dbReference type="Proteomes" id="UP000637423"/>
    </source>
</evidence>
<feature type="transmembrane region" description="Helical" evidence="1">
    <location>
        <begin position="116"/>
        <end position="135"/>
    </location>
</feature>
<comment type="caution">
    <text evidence="2">The sequence shown here is derived from an EMBL/GenBank/DDBJ whole genome shotgun (WGS) entry which is preliminary data.</text>
</comment>
<feature type="transmembrane region" description="Helical" evidence="1">
    <location>
        <begin position="48"/>
        <end position="67"/>
    </location>
</feature>
<evidence type="ECO:0008006" key="4">
    <source>
        <dbReference type="Google" id="ProtNLM"/>
    </source>
</evidence>
<keyword evidence="1" id="KW-1133">Transmembrane helix</keyword>
<feature type="transmembrane region" description="Helical" evidence="1">
    <location>
        <begin position="73"/>
        <end position="95"/>
    </location>
</feature>
<dbReference type="InterPro" id="IPR025519">
    <property type="entry name" value="DUF4407"/>
</dbReference>
<organism evidence="2 3">
    <name type="scientific">Undibacterium terreum</name>
    <dbReference type="NCBI Taxonomy" id="1224302"/>
    <lineage>
        <taxon>Bacteria</taxon>
        <taxon>Pseudomonadati</taxon>
        <taxon>Pseudomonadota</taxon>
        <taxon>Betaproteobacteria</taxon>
        <taxon>Burkholderiales</taxon>
        <taxon>Oxalobacteraceae</taxon>
        <taxon>Undibacterium</taxon>
    </lineage>
</organism>
<dbReference type="Pfam" id="PF14362">
    <property type="entry name" value="DUF4407"/>
    <property type="match status" value="1"/>
</dbReference>
<evidence type="ECO:0000313" key="2">
    <source>
        <dbReference type="EMBL" id="GGC63054.1"/>
    </source>
</evidence>
<reference evidence="2" key="1">
    <citation type="journal article" date="2014" name="Int. J. Syst. Evol. Microbiol.">
        <title>Complete genome sequence of Corynebacterium casei LMG S-19264T (=DSM 44701T), isolated from a smear-ripened cheese.</title>
        <authorList>
            <consortium name="US DOE Joint Genome Institute (JGI-PGF)"/>
            <person name="Walter F."/>
            <person name="Albersmeier A."/>
            <person name="Kalinowski J."/>
            <person name="Ruckert C."/>
        </authorList>
    </citation>
    <scope>NUCLEOTIDE SEQUENCE</scope>
    <source>
        <strain evidence="2">CGMCC 1.10998</strain>
    </source>
</reference>
<reference evidence="2" key="2">
    <citation type="submission" date="2020-09" db="EMBL/GenBank/DDBJ databases">
        <authorList>
            <person name="Sun Q."/>
            <person name="Zhou Y."/>
        </authorList>
    </citation>
    <scope>NUCLEOTIDE SEQUENCE</scope>
    <source>
        <strain evidence="2">CGMCC 1.10998</strain>
    </source>
</reference>
<keyword evidence="3" id="KW-1185">Reference proteome</keyword>
<dbReference type="AlphaFoldDB" id="A0A916XC47"/>
<keyword evidence="1" id="KW-0812">Transmembrane</keyword>
<keyword evidence="1" id="KW-0472">Membrane</keyword>
<protein>
    <recommendedName>
        <fullName evidence="4">DUF4407 domain-containing protein</fullName>
    </recommendedName>
</protein>
<proteinExistence type="predicted"/>
<sequence length="498" mass="55513">MPNSITLLANLKTSIKKFLALSATISLDTLEEKDEQGNHRFARGRHKYYGIGALVIFFAIFSGYGMAHMLGTMAGISALGAVVGGVLWGGFQWLLERQIMMSVAPDARVWAKLFGFGWRSLIAMLSVVTMVYPFFVESNRAEIDVRAGEIAHARLIDNVRTSQQAAGVPALQAMASVAEQKLQRAEAELAGDPPELPALRQQARVCWVQLREAEVKTAARLSQLEDARRVAADAAALNQAEAGIAALAAKRDSAKNVCRSRDRQIADKLAAWKTEKSVERQAIVLENRQIDSRVEAAGARGRILEGEQAARIEKAANSGFAADFEAVWDMLQHDASRRVQFIWWFAWFLSIELIVMIVKLSSLTDLDYRLGSDESLFRQRVQLDLELRQAELQTAGLRARMQARGTQAALQQDEGRVWQEMESQALQLGLYKEQIKLPAELAEAALQQMLRIQDMDKRGAAFDAWASLDAVMRRMLQDLENFSNDQFVRNKGIKLGKH</sequence>
<dbReference type="EMBL" id="BMED01000001">
    <property type="protein sequence ID" value="GGC63054.1"/>
    <property type="molecule type" value="Genomic_DNA"/>
</dbReference>
<gene>
    <name evidence="2" type="ORF">GCM10011396_07520</name>
</gene>
<evidence type="ECO:0000256" key="1">
    <source>
        <dbReference type="SAM" id="Phobius"/>
    </source>
</evidence>
<dbReference type="RefSeq" id="WP_188564620.1">
    <property type="nucleotide sequence ID" value="NZ_BMED01000001.1"/>
</dbReference>
<dbReference type="Proteomes" id="UP000637423">
    <property type="component" value="Unassembled WGS sequence"/>
</dbReference>